<dbReference type="FunCoup" id="A0A6P8YHK7">
    <property type="interactions" value="2276"/>
</dbReference>
<evidence type="ECO:0000256" key="6">
    <source>
        <dbReference type="ARBA" id="ARBA00022989"/>
    </source>
</evidence>
<protein>
    <submittedName>
        <fullName evidence="13">Transmembrane emp24 domain-containing protein 2</fullName>
    </submittedName>
</protein>
<dbReference type="InterPro" id="IPR009038">
    <property type="entry name" value="GOLD_dom"/>
</dbReference>
<evidence type="ECO:0000256" key="4">
    <source>
        <dbReference type="ARBA" id="ARBA00022692"/>
    </source>
</evidence>
<evidence type="ECO:0000256" key="9">
    <source>
        <dbReference type="RuleBase" id="RU003827"/>
    </source>
</evidence>
<evidence type="ECO:0000259" key="11">
    <source>
        <dbReference type="PROSITE" id="PS50866"/>
    </source>
</evidence>
<evidence type="ECO:0000313" key="12">
    <source>
        <dbReference type="Proteomes" id="UP000515158"/>
    </source>
</evidence>
<dbReference type="Proteomes" id="UP000515158">
    <property type="component" value="Unplaced"/>
</dbReference>
<evidence type="ECO:0000256" key="7">
    <source>
        <dbReference type="ARBA" id="ARBA00023136"/>
    </source>
</evidence>
<comment type="subcellular location">
    <subcellularLocation>
        <location evidence="8">Endomembrane system</location>
        <topology evidence="8">Single-pass membrane protein</topology>
    </subcellularLocation>
    <subcellularLocation>
        <location evidence="1 9">Membrane</location>
        <topology evidence="1 9">Single-pass type I membrane protein</topology>
    </subcellularLocation>
</comment>
<evidence type="ECO:0000256" key="10">
    <source>
        <dbReference type="SAM" id="Phobius"/>
    </source>
</evidence>
<name>A0A6P8YHK7_THRPL</name>
<dbReference type="GeneID" id="117642395"/>
<dbReference type="KEGG" id="tpal:117642395"/>
<feature type="transmembrane region" description="Helical" evidence="10">
    <location>
        <begin position="179"/>
        <end position="201"/>
    </location>
</feature>
<dbReference type="InterPro" id="IPR036598">
    <property type="entry name" value="GOLD_dom_sf"/>
</dbReference>
<dbReference type="Pfam" id="PF01105">
    <property type="entry name" value="EMP24_GP25L"/>
    <property type="match status" value="1"/>
</dbReference>
<dbReference type="SMART" id="SM01190">
    <property type="entry name" value="EMP24_GP25L"/>
    <property type="match status" value="1"/>
</dbReference>
<evidence type="ECO:0000256" key="3">
    <source>
        <dbReference type="ARBA" id="ARBA00022473"/>
    </source>
</evidence>
<evidence type="ECO:0000256" key="8">
    <source>
        <dbReference type="ARBA" id="ARBA00037847"/>
    </source>
</evidence>
<keyword evidence="7 10" id="KW-0472">Membrane</keyword>
<dbReference type="InterPro" id="IPR015720">
    <property type="entry name" value="Emp24-like"/>
</dbReference>
<evidence type="ECO:0000256" key="1">
    <source>
        <dbReference type="ARBA" id="ARBA00004479"/>
    </source>
</evidence>
<dbReference type="GO" id="GO:0012505">
    <property type="term" value="C:endomembrane system"/>
    <property type="evidence" value="ECO:0007669"/>
    <property type="project" value="UniProtKB-SubCell"/>
</dbReference>
<sequence>MWCFGFVTMMDFKSIALICALFSYLTNVDAYFITVDAHAEECFFDKVETGTKMGLMFEIAEGGFLDIDVKIVGPEGKVIHQGERETSGKYTFAAHTSGVYTYCFSNQMSTMTPKVVMFNMEIGDTPKEDVATDEGHKNQLEQMIKELSSSLTNVKHEQEYMQVRDRIHRSINESTNSRVVMWAFFEAMVLIVMTVGQVYYLKRFFEVRRVV</sequence>
<evidence type="ECO:0000256" key="2">
    <source>
        <dbReference type="ARBA" id="ARBA00007104"/>
    </source>
</evidence>
<keyword evidence="6 10" id="KW-1133">Transmembrane helix</keyword>
<evidence type="ECO:0000313" key="13">
    <source>
        <dbReference type="RefSeq" id="XP_034236435.1"/>
    </source>
</evidence>
<dbReference type="CTD" id="31382"/>
<dbReference type="SUPFAM" id="SSF101576">
    <property type="entry name" value="Supernatant protein factor (SPF), C-terminal domain"/>
    <property type="match status" value="1"/>
</dbReference>
<keyword evidence="12" id="KW-1185">Reference proteome</keyword>
<feature type="domain" description="GOLD" evidence="11">
    <location>
        <begin position="40"/>
        <end position="122"/>
    </location>
</feature>
<proteinExistence type="inferred from homology"/>
<keyword evidence="5" id="KW-0732">Signal</keyword>
<comment type="similarity">
    <text evidence="2 9">Belongs to the EMP24/GP25L family.</text>
</comment>
<dbReference type="PROSITE" id="PS50866">
    <property type="entry name" value="GOLD"/>
    <property type="match status" value="1"/>
</dbReference>
<organism evidence="13">
    <name type="scientific">Thrips palmi</name>
    <name type="common">Melon thrips</name>
    <dbReference type="NCBI Taxonomy" id="161013"/>
    <lineage>
        <taxon>Eukaryota</taxon>
        <taxon>Metazoa</taxon>
        <taxon>Ecdysozoa</taxon>
        <taxon>Arthropoda</taxon>
        <taxon>Hexapoda</taxon>
        <taxon>Insecta</taxon>
        <taxon>Pterygota</taxon>
        <taxon>Neoptera</taxon>
        <taxon>Paraneoptera</taxon>
        <taxon>Thysanoptera</taxon>
        <taxon>Terebrantia</taxon>
        <taxon>Thripoidea</taxon>
        <taxon>Thripidae</taxon>
        <taxon>Thrips</taxon>
    </lineage>
</organism>
<dbReference type="OrthoDB" id="1929172at2759"/>
<keyword evidence="3" id="KW-0217">Developmental protein</keyword>
<dbReference type="RefSeq" id="XP_034236435.1">
    <property type="nucleotide sequence ID" value="XM_034380544.1"/>
</dbReference>
<reference evidence="13" key="1">
    <citation type="submission" date="2025-08" db="UniProtKB">
        <authorList>
            <consortium name="RefSeq"/>
        </authorList>
    </citation>
    <scope>IDENTIFICATION</scope>
    <source>
        <tissue evidence="13">Total insect</tissue>
    </source>
</reference>
<keyword evidence="4 9" id="KW-0812">Transmembrane</keyword>
<dbReference type="AlphaFoldDB" id="A0A6P8YHK7"/>
<evidence type="ECO:0000256" key="5">
    <source>
        <dbReference type="ARBA" id="ARBA00022729"/>
    </source>
</evidence>
<gene>
    <name evidence="13" type="primary">LOC117642395</name>
</gene>
<dbReference type="PANTHER" id="PTHR22811">
    <property type="entry name" value="TRANSMEMBRANE EMP24 DOMAIN-CONTAINING PROTEIN"/>
    <property type="match status" value="1"/>
</dbReference>
<dbReference type="InParanoid" id="A0A6P8YHK7"/>
<accession>A0A6P8YHK7</accession>
<dbReference type="GO" id="GO:0016020">
    <property type="term" value="C:membrane"/>
    <property type="evidence" value="ECO:0007669"/>
    <property type="project" value="UniProtKB-SubCell"/>
</dbReference>